<dbReference type="OrthoDB" id="9898104at2759"/>
<proteinExistence type="predicted"/>
<evidence type="ECO:0000313" key="2">
    <source>
        <dbReference type="RefSeq" id="XP_007939980.2"/>
    </source>
</evidence>
<accession>A0A8B6ZW89</accession>
<evidence type="ECO:0000313" key="1">
    <source>
        <dbReference type="Proteomes" id="UP000694850"/>
    </source>
</evidence>
<dbReference type="PANTHER" id="PTHR35680">
    <property type="entry name" value="NFAT ACTIVATION MOLECULE 1"/>
    <property type="match status" value="1"/>
</dbReference>
<organism evidence="1 2">
    <name type="scientific">Orycteropus afer afer</name>
    <dbReference type="NCBI Taxonomy" id="1230840"/>
    <lineage>
        <taxon>Eukaryota</taxon>
        <taxon>Metazoa</taxon>
        <taxon>Chordata</taxon>
        <taxon>Craniata</taxon>
        <taxon>Vertebrata</taxon>
        <taxon>Euteleostomi</taxon>
        <taxon>Mammalia</taxon>
        <taxon>Eutheria</taxon>
        <taxon>Afrotheria</taxon>
        <taxon>Tubulidentata</taxon>
        <taxon>Orycteropodidae</taxon>
        <taxon>Orycteropus</taxon>
    </lineage>
</organism>
<dbReference type="GO" id="GO:0001819">
    <property type="term" value="P:positive regulation of cytokine production"/>
    <property type="evidence" value="ECO:0007669"/>
    <property type="project" value="InterPro"/>
</dbReference>
<dbReference type="Pfam" id="PF25830">
    <property type="entry name" value="Ig_NFAM1"/>
    <property type="match status" value="1"/>
</dbReference>
<dbReference type="Proteomes" id="UP000694850">
    <property type="component" value="Unplaced"/>
</dbReference>
<dbReference type="GO" id="GO:0045577">
    <property type="term" value="P:regulation of B cell differentiation"/>
    <property type="evidence" value="ECO:0007669"/>
    <property type="project" value="InterPro"/>
</dbReference>
<dbReference type="CTD" id="150372"/>
<dbReference type="GO" id="GO:0050861">
    <property type="term" value="P:positive regulation of B cell receptor signaling pathway"/>
    <property type="evidence" value="ECO:0007669"/>
    <property type="project" value="InterPro"/>
</dbReference>
<dbReference type="AlphaFoldDB" id="A0A8B6ZW89"/>
<dbReference type="InterPro" id="IPR033549">
    <property type="entry name" value="NFAM1"/>
</dbReference>
<sequence>MVTLANKTISFGCKITYPYTPEYKSFKISYFYVDRETHIVFEKPITCQPSKGKENQTHRVECPVTPQLQNASATGTYYCRVQWPSITMAGNGTFILVRDSGYREPRPGSQKALLLGFTGLLTALSVLGTALLVWKKKQMQVPAKQLASSSKQSPRESVYTALQRRETEVYAFIKSEANSPPSERSPLSQEELYRSKEEEEFGLVYENL</sequence>
<dbReference type="Gene3D" id="2.60.40.10">
    <property type="entry name" value="Immunoglobulins"/>
    <property type="match status" value="1"/>
</dbReference>
<dbReference type="GeneID" id="103197813"/>
<dbReference type="GO" id="GO:0045121">
    <property type="term" value="C:membrane raft"/>
    <property type="evidence" value="ECO:0007669"/>
    <property type="project" value="TreeGrafter"/>
</dbReference>
<reference evidence="2" key="1">
    <citation type="submission" date="2025-08" db="UniProtKB">
        <authorList>
            <consortium name="RefSeq"/>
        </authorList>
    </citation>
    <scope>IDENTIFICATION</scope>
</reference>
<dbReference type="PANTHER" id="PTHR35680:SF1">
    <property type="entry name" value="NFAT ACTIVATION MOLECULE 1"/>
    <property type="match status" value="1"/>
</dbReference>
<dbReference type="InterPro" id="IPR013783">
    <property type="entry name" value="Ig-like_fold"/>
</dbReference>
<dbReference type="GO" id="GO:0004888">
    <property type="term" value="F:transmembrane signaling receptor activity"/>
    <property type="evidence" value="ECO:0007669"/>
    <property type="project" value="InterPro"/>
</dbReference>
<gene>
    <name evidence="2" type="primary">NFAM1</name>
</gene>
<name>A0A8B6ZW89_ORYAF</name>
<protein>
    <submittedName>
        <fullName evidence="2">NFAT activation molecule 1</fullName>
    </submittedName>
</protein>
<dbReference type="InterPro" id="IPR057883">
    <property type="entry name" value="Ig_NFAM1"/>
</dbReference>
<dbReference type="GO" id="GO:0050853">
    <property type="term" value="P:B cell receptor signaling pathway"/>
    <property type="evidence" value="ECO:0007669"/>
    <property type="project" value="TreeGrafter"/>
</dbReference>
<dbReference type="RefSeq" id="XP_007939980.2">
    <property type="nucleotide sequence ID" value="XM_007941789.2"/>
</dbReference>
<keyword evidence="1" id="KW-1185">Reference proteome</keyword>